<dbReference type="InterPro" id="IPR036250">
    <property type="entry name" value="AcylCo_DH-like_C"/>
</dbReference>
<dbReference type="RefSeq" id="WP_244180047.1">
    <property type="nucleotide sequence ID" value="NZ_FNUJ01000001.1"/>
</dbReference>
<evidence type="ECO:0000313" key="2">
    <source>
        <dbReference type="Proteomes" id="UP000198878"/>
    </source>
</evidence>
<dbReference type="EMBL" id="FNUJ01000001">
    <property type="protein sequence ID" value="SEF21606.1"/>
    <property type="molecule type" value="Genomic_DNA"/>
</dbReference>
<dbReference type="STRING" id="218821.SAMN05421837_101960"/>
<dbReference type="GO" id="GO:0016627">
    <property type="term" value="F:oxidoreductase activity, acting on the CH-CH group of donors"/>
    <property type="evidence" value="ECO:0007669"/>
    <property type="project" value="InterPro"/>
</dbReference>
<gene>
    <name evidence="1" type="ORF">SAMN05421837_101960</name>
</gene>
<dbReference type="SUPFAM" id="SSF56645">
    <property type="entry name" value="Acyl-CoA dehydrogenase NM domain-like"/>
    <property type="match status" value="1"/>
</dbReference>
<name>A0A1H5Q698_9PSEU</name>
<proteinExistence type="predicted"/>
<dbReference type="SUPFAM" id="SSF47203">
    <property type="entry name" value="Acyl-CoA dehydrogenase C-terminal domain-like"/>
    <property type="match status" value="1"/>
</dbReference>
<sequence length="318" mass="32425">MDLVNALLAATPPKPLPSPRTTEVVAAELRTLHTAGALDLPLPGAGRTAARWAALAAFGRRDLALARLAEGHTDAVAILAEAGHSPAPGALYGVWAAKSGGTGAVLADGALTGTVRFCSGLSTLERALVAAGDRLVEVDLADPRVRRHPDAWQAVGMDASDSGDVVFDGVPGTLVGPPGWYVGRPGFALGGAGVAAVWLGGAAGVLDGVLAYLRERGDADEHQLAHVGALHTAVSGTDAVLSQAASAEVDALVAGTCRAAAERTAVEVLERALKVTGPTPACRDRRFAQRVADLPVYVRQHHAERDLATLGRTVLGAA</sequence>
<keyword evidence="2" id="KW-1185">Reference proteome</keyword>
<accession>A0A1H5Q698</accession>
<dbReference type="InterPro" id="IPR009100">
    <property type="entry name" value="AcylCoA_DH/oxidase_NM_dom_sf"/>
</dbReference>
<protein>
    <submittedName>
        <fullName evidence="1">Acyl-CoA dehydrogenase</fullName>
    </submittedName>
</protein>
<dbReference type="Proteomes" id="UP000198878">
    <property type="component" value="Unassembled WGS sequence"/>
</dbReference>
<organism evidence="1 2">
    <name type="scientific">Amycolatopsis pretoriensis</name>
    <dbReference type="NCBI Taxonomy" id="218821"/>
    <lineage>
        <taxon>Bacteria</taxon>
        <taxon>Bacillati</taxon>
        <taxon>Actinomycetota</taxon>
        <taxon>Actinomycetes</taxon>
        <taxon>Pseudonocardiales</taxon>
        <taxon>Pseudonocardiaceae</taxon>
        <taxon>Amycolatopsis</taxon>
    </lineage>
</organism>
<evidence type="ECO:0000313" key="1">
    <source>
        <dbReference type="EMBL" id="SEF21606.1"/>
    </source>
</evidence>
<reference evidence="2" key="1">
    <citation type="submission" date="2016-10" db="EMBL/GenBank/DDBJ databases">
        <authorList>
            <person name="Varghese N."/>
            <person name="Submissions S."/>
        </authorList>
    </citation>
    <scope>NUCLEOTIDE SEQUENCE [LARGE SCALE GENOMIC DNA]</scope>
    <source>
        <strain evidence="2">DSM 44654</strain>
    </source>
</reference>
<dbReference type="AlphaFoldDB" id="A0A1H5Q698"/>